<name>A0A4Y8KYC6_9BACT</name>
<dbReference type="OrthoDB" id="1028502at2"/>
<evidence type="ECO:0000313" key="3">
    <source>
        <dbReference type="Proteomes" id="UP000297861"/>
    </source>
</evidence>
<gene>
    <name evidence="2" type="ORF">E2605_17185</name>
</gene>
<proteinExistence type="predicted"/>
<dbReference type="AlphaFoldDB" id="A0A4Y8KYC6"/>
<accession>A0A4Y8KYC6</accession>
<keyword evidence="1" id="KW-0812">Transmembrane</keyword>
<keyword evidence="1" id="KW-0472">Membrane</keyword>
<keyword evidence="3" id="KW-1185">Reference proteome</keyword>
<dbReference type="EMBL" id="SOML01000013">
    <property type="protein sequence ID" value="TFD93215.1"/>
    <property type="molecule type" value="Genomic_DNA"/>
</dbReference>
<sequence length="152" mass="17295">MRTYPAIFVLLVIFVVFGGRLQAAEISFGSHEKLIKLHDLPQNGIYLSTDGRHYDIGLKYTTYDFFIIPIFIEDDGEIVGYINDSDYELLTSEGIDSILKENNIPDIDSLTVIPAWDRWGGRLCLSAGILIILLIILSRKRSKFLKDNELEL</sequence>
<dbReference type="RefSeq" id="WP_026626587.1">
    <property type="nucleotide sequence ID" value="NZ_AP028867.1"/>
</dbReference>
<organism evidence="2 3">
    <name type="scientific">Dysgonomonas capnocytophagoides</name>
    <dbReference type="NCBI Taxonomy" id="45254"/>
    <lineage>
        <taxon>Bacteria</taxon>
        <taxon>Pseudomonadati</taxon>
        <taxon>Bacteroidota</taxon>
        <taxon>Bacteroidia</taxon>
        <taxon>Bacteroidales</taxon>
        <taxon>Dysgonomonadaceae</taxon>
        <taxon>Dysgonomonas</taxon>
    </lineage>
</organism>
<keyword evidence="1" id="KW-1133">Transmembrane helix</keyword>
<dbReference type="Proteomes" id="UP000297861">
    <property type="component" value="Unassembled WGS sequence"/>
</dbReference>
<protein>
    <recommendedName>
        <fullName evidence="4">WG repeat-containing protein</fullName>
    </recommendedName>
</protein>
<reference evidence="2 3" key="1">
    <citation type="submission" date="2019-03" db="EMBL/GenBank/DDBJ databases">
        <title>San Antonio Military Medical Center submission to MRSN (WRAIR), pending publication.</title>
        <authorList>
            <person name="Blyth D.M."/>
            <person name="Mccarthy S.L."/>
            <person name="Schall S.E."/>
            <person name="Stam J.A."/>
            <person name="Ong A.C."/>
            <person name="Mcgann P.T."/>
        </authorList>
    </citation>
    <scope>NUCLEOTIDE SEQUENCE [LARGE SCALE GENOMIC DNA]</scope>
    <source>
        <strain evidence="2 3">MRSN571793</strain>
    </source>
</reference>
<evidence type="ECO:0000256" key="1">
    <source>
        <dbReference type="SAM" id="Phobius"/>
    </source>
</evidence>
<comment type="caution">
    <text evidence="2">The sequence shown here is derived from an EMBL/GenBank/DDBJ whole genome shotgun (WGS) entry which is preliminary data.</text>
</comment>
<evidence type="ECO:0008006" key="4">
    <source>
        <dbReference type="Google" id="ProtNLM"/>
    </source>
</evidence>
<feature type="transmembrane region" description="Helical" evidence="1">
    <location>
        <begin position="119"/>
        <end position="137"/>
    </location>
</feature>
<evidence type="ECO:0000313" key="2">
    <source>
        <dbReference type="EMBL" id="TFD93215.1"/>
    </source>
</evidence>